<sequence length="67" mass="8009">MYNMQFFPYLISVQNAERYKLQANDATRPTAVKCICVTYYCTFYIKINKISLFRNKEIISLPQFIKI</sequence>
<feature type="non-terminal residue" evidence="1">
    <location>
        <position position="67"/>
    </location>
</feature>
<evidence type="ECO:0000313" key="1">
    <source>
        <dbReference type="EMBL" id="JAA91949.1"/>
    </source>
</evidence>
<reference evidence="1" key="2">
    <citation type="submission" date="2013-05" db="EMBL/GenBank/DDBJ databases">
        <authorList>
            <person name="Carter J.-M."/>
            <person name="Baker S.C."/>
            <person name="Pink R."/>
            <person name="Carter D.R.F."/>
            <person name="Collins A."/>
            <person name="Tomlin J."/>
            <person name="Gibbs M."/>
            <person name="Breuker C.J."/>
        </authorList>
    </citation>
    <scope>NUCLEOTIDE SEQUENCE</scope>
    <source>
        <tissue evidence="1">Ovary</tissue>
    </source>
</reference>
<accession>S4PLF7</accession>
<proteinExistence type="predicted"/>
<organism evidence="1">
    <name type="scientific">Pararge aegeria</name>
    <name type="common">speckled wood butterfly</name>
    <dbReference type="NCBI Taxonomy" id="116150"/>
    <lineage>
        <taxon>Eukaryota</taxon>
        <taxon>Metazoa</taxon>
        <taxon>Ecdysozoa</taxon>
        <taxon>Arthropoda</taxon>
        <taxon>Hexapoda</taxon>
        <taxon>Insecta</taxon>
        <taxon>Pterygota</taxon>
        <taxon>Neoptera</taxon>
        <taxon>Endopterygota</taxon>
        <taxon>Lepidoptera</taxon>
        <taxon>Glossata</taxon>
        <taxon>Ditrysia</taxon>
        <taxon>Papilionoidea</taxon>
        <taxon>Nymphalidae</taxon>
        <taxon>Satyrinae</taxon>
        <taxon>Satyrini</taxon>
        <taxon>Parargina</taxon>
        <taxon>Pararge</taxon>
    </lineage>
</organism>
<dbReference type="EMBL" id="GAIX01000611">
    <property type="protein sequence ID" value="JAA91949.1"/>
    <property type="molecule type" value="Transcribed_RNA"/>
</dbReference>
<name>S4PLF7_9NEOP</name>
<dbReference type="AlphaFoldDB" id="S4PLF7"/>
<protein>
    <submittedName>
        <fullName evidence="1">Uncharacterized protein</fullName>
    </submittedName>
</protein>
<reference evidence="1" key="1">
    <citation type="journal article" date="2013" name="BMC Genomics">
        <title>Unscrambling butterfly oogenesis.</title>
        <authorList>
            <person name="Carter J.M."/>
            <person name="Baker S.C."/>
            <person name="Pink R."/>
            <person name="Carter D.R."/>
            <person name="Collins A."/>
            <person name="Tomlin J."/>
            <person name="Gibbs M."/>
            <person name="Breuker C.J."/>
        </authorList>
    </citation>
    <scope>NUCLEOTIDE SEQUENCE</scope>
    <source>
        <tissue evidence="1">Ovary</tissue>
    </source>
</reference>